<feature type="region of interest" description="Disordered" evidence="1">
    <location>
        <begin position="1"/>
        <end position="65"/>
    </location>
</feature>
<name>A0A7S3D330_9EUKA</name>
<evidence type="ECO:0000256" key="1">
    <source>
        <dbReference type="SAM" id="MobiDB-lite"/>
    </source>
</evidence>
<proteinExistence type="predicted"/>
<sequence>MESAPALLGGGEKAYGKRHKTSPYAEPLPFGRKTDNVPSGAGYGTRKRAQVAALKREEAGPSGYKRPTCYKGGALAGLPLLRWKVPVRGEVVMKPTIPSKQRQIHPLTLFYQSYTSPYATEISQDEHVYKISSERSKANAIGMSMRDSLPAVWSTSSSISPLRERRATGRSDQDAKISVKSDRREVVPLSPGRRALKMSRDAYVDHAPSYTPLVSSHEPGSSPPRHTNSPRIRTLKSAASSSVHQKHKFSAADFGFDEDASSDRNITTANSQRPNSEHTMPNKKSTAMQKAEAQRQAEQHADRHPTSTAMLPYRAGSGQPLPGRQNILGVPLISEVLYTDSTTSATLQGTGVKVQKGNQVGALAGSPPRAIEGWDVLMSSPRM</sequence>
<evidence type="ECO:0000313" key="2">
    <source>
        <dbReference type="EMBL" id="CAE0245064.1"/>
    </source>
</evidence>
<organism evidence="2">
    <name type="scientific">Palpitomonas bilix</name>
    <dbReference type="NCBI Taxonomy" id="652834"/>
    <lineage>
        <taxon>Eukaryota</taxon>
        <taxon>Eukaryota incertae sedis</taxon>
    </lineage>
</organism>
<feature type="region of interest" description="Disordered" evidence="1">
    <location>
        <begin position="254"/>
        <end position="311"/>
    </location>
</feature>
<feature type="region of interest" description="Disordered" evidence="1">
    <location>
        <begin position="154"/>
        <end position="231"/>
    </location>
</feature>
<accession>A0A7S3D330</accession>
<feature type="compositionally biased region" description="Basic and acidic residues" evidence="1">
    <location>
        <begin position="292"/>
        <end position="305"/>
    </location>
</feature>
<gene>
    <name evidence="2" type="ORF">PBIL07802_LOCUS7244</name>
</gene>
<reference evidence="2" key="1">
    <citation type="submission" date="2021-01" db="EMBL/GenBank/DDBJ databases">
        <authorList>
            <person name="Corre E."/>
            <person name="Pelletier E."/>
            <person name="Niang G."/>
            <person name="Scheremetjew M."/>
            <person name="Finn R."/>
            <person name="Kale V."/>
            <person name="Holt S."/>
            <person name="Cochrane G."/>
            <person name="Meng A."/>
            <person name="Brown T."/>
            <person name="Cohen L."/>
        </authorList>
    </citation>
    <scope>NUCLEOTIDE SEQUENCE</scope>
    <source>
        <strain evidence="2">NIES-2562</strain>
    </source>
</reference>
<dbReference type="EMBL" id="HBIB01011208">
    <property type="protein sequence ID" value="CAE0245064.1"/>
    <property type="molecule type" value="Transcribed_RNA"/>
</dbReference>
<protein>
    <submittedName>
        <fullName evidence="2">Uncharacterized protein</fullName>
    </submittedName>
</protein>
<feature type="compositionally biased region" description="Basic and acidic residues" evidence="1">
    <location>
        <begin position="162"/>
        <end position="186"/>
    </location>
</feature>
<dbReference type="AlphaFoldDB" id="A0A7S3D330"/>
<feature type="compositionally biased region" description="Polar residues" evidence="1">
    <location>
        <begin position="263"/>
        <end position="288"/>
    </location>
</feature>